<dbReference type="InParanoid" id="A0A2J6TUR4"/>
<feature type="region of interest" description="Disordered" evidence="1">
    <location>
        <begin position="84"/>
        <end position="148"/>
    </location>
</feature>
<feature type="compositionally biased region" description="Basic and acidic residues" evidence="1">
    <location>
        <begin position="105"/>
        <end position="120"/>
    </location>
</feature>
<accession>A0A2J6TUR4</accession>
<proteinExistence type="predicted"/>
<evidence type="ECO:0000256" key="1">
    <source>
        <dbReference type="SAM" id="MobiDB-lite"/>
    </source>
</evidence>
<dbReference type="Proteomes" id="UP000235371">
    <property type="component" value="Unassembled WGS sequence"/>
</dbReference>
<feature type="compositionally biased region" description="Basic residues" evidence="1">
    <location>
        <begin position="174"/>
        <end position="183"/>
    </location>
</feature>
<feature type="region of interest" description="Disordered" evidence="1">
    <location>
        <begin position="164"/>
        <end position="183"/>
    </location>
</feature>
<feature type="compositionally biased region" description="Polar residues" evidence="1">
    <location>
        <begin position="1"/>
        <end position="15"/>
    </location>
</feature>
<dbReference type="GeneID" id="36587170"/>
<organism evidence="2 3">
    <name type="scientific">Hyaloscypha bicolor E</name>
    <dbReference type="NCBI Taxonomy" id="1095630"/>
    <lineage>
        <taxon>Eukaryota</taxon>
        <taxon>Fungi</taxon>
        <taxon>Dikarya</taxon>
        <taxon>Ascomycota</taxon>
        <taxon>Pezizomycotina</taxon>
        <taxon>Leotiomycetes</taxon>
        <taxon>Helotiales</taxon>
        <taxon>Hyaloscyphaceae</taxon>
        <taxon>Hyaloscypha</taxon>
        <taxon>Hyaloscypha bicolor</taxon>
    </lineage>
</organism>
<dbReference type="AlphaFoldDB" id="A0A2J6TUR4"/>
<name>A0A2J6TUR4_9HELO</name>
<feature type="region of interest" description="Disordered" evidence="1">
    <location>
        <begin position="1"/>
        <end position="70"/>
    </location>
</feature>
<gene>
    <name evidence="2" type="ORF">K444DRAFT_607015</name>
</gene>
<sequence length="183" mass="19504">MGSQLDQKDLSNPSGRSLHLEKPSATPTSRFTRFSSDFPSRAVKNASGLSIPGPTVLWPDGRNSDELIDGEGVDKSCMVSMVEGGPVKGENLGGREPSGTLGTKGRPEYDPGKFRDEVLDLKLANRQGNAEQGSRGARQPCSRHGCRTSGRKVLFGAEQFKAQVGNGSPVASRVRPKPGRLSI</sequence>
<feature type="compositionally biased region" description="Polar residues" evidence="1">
    <location>
        <begin position="25"/>
        <end position="38"/>
    </location>
</feature>
<keyword evidence="3" id="KW-1185">Reference proteome</keyword>
<dbReference type="EMBL" id="KZ613743">
    <property type="protein sequence ID" value="PMD66698.1"/>
    <property type="molecule type" value="Genomic_DNA"/>
</dbReference>
<evidence type="ECO:0000313" key="2">
    <source>
        <dbReference type="EMBL" id="PMD66698.1"/>
    </source>
</evidence>
<dbReference type="RefSeq" id="XP_024743602.1">
    <property type="nucleotide sequence ID" value="XM_024879093.1"/>
</dbReference>
<reference evidence="2 3" key="1">
    <citation type="submission" date="2016-04" db="EMBL/GenBank/DDBJ databases">
        <title>A degradative enzymes factory behind the ericoid mycorrhizal symbiosis.</title>
        <authorList>
            <consortium name="DOE Joint Genome Institute"/>
            <person name="Martino E."/>
            <person name="Morin E."/>
            <person name="Grelet G."/>
            <person name="Kuo A."/>
            <person name="Kohler A."/>
            <person name="Daghino S."/>
            <person name="Barry K."/>
            <person name="Choi C."/>
            <person name="Cichocki N."/>
            <person name="Clum A."/>
            <person name="Copeland A."/>
            <person name="Hainaut M."/>
            <person name="Haridas S."/>
            <person name="Labutti K."/>
            <person name="Lindquist E."/>
            <person name="Lipzen A."/>
            <person name="Khouja H.-R."/>
            <person name="Murat C."/>
            <person name="Ohm R."/>
            <person name="Olson A."/>
            <person name="Spatafora J."/>
            <person name="Veneault-Fourrey C."/>
            <person name="Henrissat B."/>
            <person name="Grigoriev I."/>
            <person name="Martin F."/>
            <person name="Perotto S."/>
        </authorList>
    </citation>
    <scope>NUCLEOTIDE SEQUENCE [LARGE SCALE GENOMIC DNA]</scope>
    <source>
        <strain evidence="2 3">E</strain>
    </source>
</reference>
<protein>
    <submittedName>
        <fullName evidence="2">Uncharacterized protein</fullName>
    </submittedName>
</protein>
<evidence type="ECO:0000313" key="3">
    <source>
        <dbReference type="Proteomes" id="UP000235371"/>
    </source>
</evidence>